<accession>A0A9P7KMA9</accession>
<feature type="compositionally biased region" description="Low complexity" evidence="1">
    <location>
        <begin position="10"/>
        <end position="24"/>
    </location>
</feature>
<dbReference type="Proteomes" id="UP000717328">
    <property type="component" value="Unassembled WGS sequence"/>
</dbReference>
<sequence length="172" mass="18880">MATLVQSQNSTSPFPLAPPASFTAPSPPDTSITEVLTRFSPLHSISSYPARTPCLPAPPKRIRASSLPGCPIRYLPLSQHLPDFFLELQKRQAQCTQQKLWWPCNKAPTHLASPVILSSRGALPQDSETAHLQNEIEAAMAEPMDKKPRNFIPQSADALNHTIKTSSTHPIK</sequence>
<evidence type="ECO:0000313" key="3">
    <source>
        <dbReference type="Proteomes" id="UP000717328"/>
    </source>
</evidence>
<dbReference type="AlphaFoldDB" id="A0A9P7KMA9"/>
<organism evidence="2 3">
    <name type="scientific">Sphagnurus paluster</name>
    <dbReference type="NCBI Taxonomy" id="117069"/>
    <lineage>
        <taxon>Eukaryota</taxon>
        <taxon>Fungi</taxon>
        <taxon>Dikarya</taxon>
        <taxon>Basidiomycota</taxon>
        <taxon>Agaricomycotina</taxon>
        <taxon>Agaricomycetes</taxon>
        <taxon>Agaricomycetidae</taxon>
        <taxon>Agaricales</taxon>
        <taxon>Tricholomatineae</taxon>
        <taxon>Lyophyllaceae</taxon>
        <taxon>Sphagnurus</taxon>
    </lineage>
</organism>
<evidence type="ECO:0000313" key="2">
    <source>
        <dbReference type="EMBL" id="KAG5653625.1"/>
    </source>
</evidence>
<comment type="caution">
    <text evidence="2">The sequence shown here is derived from an EMBL/GenBank/DDBJ whole genome shotgun (WGS) entry which is preliminary data.</text>
</comment>
<dbReference type="OrthoDB" id="266663at2759"/>
<proteinExistence type="predicted"/>
<gene>
    <name evidence="2" type="ORF">H0H81_011851</name>
</gene>
<reference evidence="2" key="1">
    <citation type="submission" date="2021-02" db="EMBL/GenBank/DDBJ databases">
        <authorList>
            <person name="Nieuwenhuis M."/>
            <person name="Van De Peppel L.J.J."/>
        </authorList>
    </citation>
    <scope>NUCLEOTIDE SEQUENCE</scope>
    <source>
        <strain evidence="2">D49</strain>
    </source>
</reference>
<evidence type="ECO:0000256" key="1">
    <source>
        <dbReference type="SAM" id="MobiDB-lite"/>
    </source>
</evidence>
<feature type="region of interest" description="Disordered" evidence="1">
    <location>
        <begin position="1"/>
        <end position="28"/>
    </location>
</feature>
<reference evidence="2" key="2">
    <citation type="submission" date="2021-10" db="EMBL/GenBank/DDBJ databases">
        <title>Phylogenomics reveals ancestral predisposition of the termite-cultivated fungus Termitomyces towards a domesticated lifestyle.</title>
        <authorList>
            <person name="Auxier B."/>
            <person name="Grum-Grzhimaylo A."/>
            <person name="Cardenas M.E."/>
            <person name="Lodge J.D."/>
            <person name="Laessoe T."/>
            <person name="Pedersen O."/>
            <person name="Smith M.E."/>
            <person name="Kuyper T.W."/>
            <person name="Franco-Molano E.A."/>
            <person name="Baroni T.J."/>
            <person name="Aanen D.K."/>
        </authorList>
    </citation>
    <scope>NUCLEOTIDE SEQUENCE</scope>
    <source>
        <strain evidence="2">D49</strain>
    </source>
</reference>
<dbReference type="EMBL" id="JABCKI010000042">
    <property type="protein sequence ID" value="KAG5653625.1"/>
    <property type="molecule type" value="Genomic_DNA"/>
</dbReference>
<name>A0A9P7KMA9_9AGAR</name>
<protein>
    <submittedName>
        <fullName evidence="2">Uncharacterized protein</fullName>
    </submittedName>
</protein>
<keyword evidence="3" id="KW-1185">Reference proteome</keyword>